<dbReference type="Gramene" id="CDF34398">
    <property type="protein sequence ID" value="CDF34398"/>
    <property type="gene ID" value="CHC_T00003099001"/>
</dbReference>
<evidence type="ECO:0000256" key="1">
    <source>
        <dbReference type="ARBA" id="ARBA00001946"/>
    </source>
</evidence>
<evidence type="ECO:0000313" key="6">
    <source>
        <dbReference type="EMBL" id="CDF34398.1"/>
    </source>
</evidence>
<keyword evidence="7" id="KW-1185">Reference proteome</keyword>
<evidence type="ECO:0000256" key="4">
    <source>
        <dbReference type="ARBA" id="ARBA00022842"/>
    </source>
</evidence>
<keyword evidence="4" id="KW-0460">Magnesium</keyword>
<dbReference type="SUPFAM" id="SSF55811">
    <property type="entry name" value="Nudix"/>
    <property type="match status" value="1"/>
</dbReference>
<dbReference type="EMBL" id="HG001690">
    <property type="protein sequence ID" value="CDF34398.1"/>
    <property type="molecule type" value="Genomic_DNA"/>
</dbReference>
<dbReference type="PANTHER" id="PTHR31835">
    <property type="entry name" value="URIDINE DIPHOSPHATE GLUCOSE PYROPHOSPHATASE"/>
    <property type="match status" value="1"/>
</dbReference>
<dbReference type="InterPro" id="IPR000086">
    <property type="entry name" value="NUDIX_hydrolase_dom"/>
</dbReference>
<comment type="cofactor">
    <cofactor evidence="1">
        <name>Mg(2+)</name>
        <dbReference type="ChEBI" id="CHEBI:18420"/>
    </cofactor>
</comment>
<dbReference type="Proteomes" id="UP000012073">
    <property type="component" value="Unassembled WGS sequence"/>
</dbReference>
<reference evidence="7" key="1">
    <citation type="journal article" date="2013" name="Proc. Natl. Acad. Sci. U.S.A.">
        <title>Genome structure and metabolic features in the red seaweed Chondrus crispus shed light on evolution of the Archaeplastida.</title>
        <authorList>
            <person name="Collen J."/>
            <person name="Porcel B."/>
            <person name="Carre W."/>
            <person name="Ball S.G."/>
            <person name="Chaparro C."/>
            <person name="Tonon T."/>
            <person name="Barbeyron T."/>
            <person name="Michel G."/>
            <person name="Noel B."/>
            <person name="Valentin K."/>
            <person name="Elias M."/>
            <person name="Artiguenave F."/>
            <person name="Arun A."/>
            <person name="Aury J.M."/>
            <person name="Barbosa-Neto J.F."/>
            <person name="Bothwell J.H."/>
            <person name="Bouget F.Y."/>
            <person name="Brillet L."/>
            <person name="Cabello-Hurtado F."/>
            <person name="Capella-Gutierrez S."/>
            <person name="Charrier B."/>
            <person name="Cladiere L."/>
            <person name="Cock J.M."/>
            <person name="Coelho S.M."/>
            <person name="Colleoni C."/>
            <person name="Czjzek M."/>
            <person name="Da Silva C."/>
            <person name="Delage L."/>
            <person name="Denoeud F."/>
            <person name="Deschamps P."/>
            <person name="Dittami S.M."/>
            <person name="Gabaldon T."/>
            <person name="Gachon C.M."/>
            <person name="Groisillier A."/>
            <person name="Herve C."/>
            <person name="Jabbari K."/>
            <person name="Katinka M."/>
            <person name="Kloareg B."/>
            <person name="Kowalczyk N."/>
            <person name="Labadie K."/>
            <person name="Leblanc C."/>
            <person name="Lopez P.J."/>
            <person name="McLachlan D.H."/>
            <person name="Meslet-Cladiere L."/>
            <person name="Moustafa A."/>
            <person name="Nehr Z."/>
            <person name="Nyvall Collen P."/>
            <person name="Panaud O."/>
            <person name="Partensky F."/>
            <person name="Poulain J."/>
            <person name="Rensing S.A."/>
            <person name="Rousvoal S."/>
            <person name="Samson G."/>
            <person name="Symeonidi A."/>
            <person name="Weissenbach J."/>
            <person name="Zambounis A."/>
            <person name="Wincker P."/>
            <person name="Boyen C."/>
        </authorList>
    </citation>
    <scope>NUCLEOTIDE SEQUENCE [LARGE SCALE GENOMIC DNA]</scope>
    <source>
        <strain evidence="7">cv. Stackhouse</strain>
    </source>
</reference>
<dbReference type="GeneID" id="17321921"/>
<dbReference type="KEGG" id="ccp:CHC_T00003099001"/>
<dbReference type="PANTHER" id="PTHR31835:SF1">
    <property type="entry name" value="URIDINE DIPHOSPHATE GLUCOSE PYROPHOSPHATASE NUDT22"/>
    <property type="match status" value="1"/>
</dbReference>
<dbReference type="GO" id="GO:0052751">
    <property type="term" value="F:GDP-mannose hydrolase activity"/>
    <property type="evidence" value="ECO:0007669"/>
    <property type="project" value="TreeGrafter"/>
</dbReference>
<dbReference type="PhylomeDB" id="R7Q9C5"/>
<dbReference type="OMA" id="LCTDDGQ"/>
<evidence type="ECO:0000313" key="7">
    <source>
        <dbReference type="Proteomes" id="UP000012073"/>
    </source>
</evidence>
<evidence type="ECO:0000259" key="5">
    <source>
        <dbReference type="PROSITE" id="PS51462"/>
    </source>
</evidence>
<proteinExistence type="predicted"/>
<dbReference type="CDD" id="cd02883">
    <property type="entry name" value="NUDIX_Hydrolase"/>
    <property type="match status" value="1"/>
</dbReference>
<sequence>MDGSGGHHLALPYHPTRRLHVLFSRANDRQPHPEHDPPLDQIWDRLTQSNPTLFNARKFRLHALSHAPTYSNLHLGLTDYKTFQATHMPPHPVARLGRQHMALPLGNVIVVATRDESTLLLVRNRAVGEGKGALVFPGGHPEPDAMHPPPREGENARVLDELFQGARREVLEELFLDDQHLPSVQEMRVLGIVERKGDAKPSMVFFARTALTAGEVCATYQRGNVRQEETNAIIAKPLAFLRELAAGARLHGADPMPETVGAAQLWAQMRDWPSDTTQPAQQHATNAACC</sequence>
<dbReference type="PROSITE" id="PS51462">
    <property type="entry name" value="NUDIX"/>
    <property type="match status" value="1"/>
</dbReference>
<dbReference type="GO" id="GO:0046872">
    <property type="term" value="F:metal ion binding"/>
    <property type="evidence" value="ECO:0007669"/>
    <property type="project" value="UniProtKB-KW"/>
</dbReference>
<feature type="domain" description="Nudix hydrolase" evidence="5">
    <location>
        <begin position="102"/>
        <end position="258"/>
    </location>
</feature>
<keyword evidence="3" id="KW-0378">Hydrolase</keyword>
<accession>R7Q9C5</accession>
<dbReference type="Gene3D" id="3.90.79.10">
    <property type="entry name" value="Nucleoside Triphosphate Pyrophosphohydrolase"/>
    <property type="match status" value="1"/>
</dbReference>
<dbReference type="Pfam" id="PF00293">
    <property type="entry name" value="NUDIX"/>
    <property type="match status" value="1"/>
</dbReference>
<dbReference type="InterPro" id="IPR055295">
    <property type="entry name" value="NUDT22/NUDT9-like"/>
</dbReference>
<organism evidence="6 7">
    <name type="scientific">Chondrus crispus</name>
    <name type="common">Carrageen Irish moss</name>
    <name type="synonym">Polymorpha crispa</name>
    <dbReference type="NCBI Taxonomy" id="2769"/>
    <lineage>
        <taxon>Eukaryota</taxon>
        <taxon>Rhodophyta</taxon>
        <taxon>Florideophyceae</taxon>
        <taxon>Rhodymeniophycidae</taxon>
        <taxon>Gigartinales</taxon>
        <taxon>Gigartinaceae</taxon>
        <taxon>Chondrus</taxon>
    </lineage>
</organism>
<dbReference type="InterPro" id="IPR015797">
    <property type="entry name" value="NUDIX_hydrolase-like_dom_sf"/>
</dbReference>
<dbReference type="AlphaFoldDB" id="R7Q9C5"/>
<dbReference type="RefSeq" id="XP_005714217.1">
    <property type="nucleotide sequence ID" value="XM_005714160.1"/>
</dbReference>
<evidence type="ECO:0000256" key="2">
    <source>
        <dbReference type="ARBA" id="ARBA00022723"/>
    </source>
</evidence>
<gene>
    <name evidence="6" type="ORF">CHC_T00003099001</name>
</gene>
<dbReference type="OrthoDB" id="242473at2759"/>
<protein>
    <recommendedName>
        <fullName evidence="5">Nudix hydrolase domain-containing protein</fullName>
    </recommendedName>
</protein>
<name>R7Q9C5_CHOCR</name>
<keyword evidence="2" id="KW-0479">Metal-binding</keyword>
<evidence type="ECO:0000256" key="3">
    <source>
        <dbReference type="ARBA" id="ARBA00022801"/>
    </source>
</evidence>